<dbReference type="EMBL" id="LR798346">
    <property type="protein sequence ID" value="CAB5225399.1"/>
    <property type="molecule type" value="Genomic_DNA"/>
</dbReference>
<protein>
    <recommendedName>
        <fullName evidence="3">Lipoprotein</fullName>
    </recommendedName>
</protein>
<evidence type="ECO:0008006" key="3">
    <source>
        <dbReference type="Google" id="ProtNLM"/>
    </source>
</evidence>
<accession>A0A6J5NEF6</accession>
<gene>
    <name evidence="1" type="ORF">UFOVP686_8</name>
    <name evidence="2" type="ORF">UFOVP752_12</name>
</gene>
<evidence type="ECO:0000313" key="2">
    <source>
        <dbReference type="EMBL" id="CAB5225399.1"/>
    </source>
</evidence>
<evidence type="ECO:0000313" key="1">
    <source>
        <dbReference type="EMBL" id="CAB4157273.1"/>
    </source>
</evidence>
<proteinExistence type="predicted"/>
<dbReference type="EMBL" id="LR796654">
    <property type="protein sequence ID" value="CAB4157273.1"/>
    <property type="molecule type" value="Genomic_DNA"/>
</dbReference>
<reference evidence="1" key="1">
    <citation type="submission" date="2020-04" db="EMBL/GenBank/DDBJ databases">
        <authorList>
            <person name="Chiriac C."/>
            <person name="Salcher M."/>
            <person name="Ghai R."/>
            <person name="Kavagutti S V."/>
        </authorList>
    </citation>
    <scope>NUCLEOTIDE SEQUENCE</scope>
</reference>
<name>A0A6J5NEF6_9CAUD</name>
<dbReference type="PROSITE" id="PS51257">
    <property type="entry name" value="PROKAR_LIPOPROTEIN"/>
    <property type="match status" value="1"/>
</dbReference>
<sequence length="109" mass="11339">MKHLLVFVFGLSLLAGCATVRESYGPDGRKSYSLNCSGAARGWDKCLTSAGEICGKAGYDILDRSGESMVVGSFGSNANMTRTSGTASSGGFIGQTSERSMLIACKVPQ</sequence>
<organism evidence="1">
    <name type="scientific">uncultured Caudovirales phage</name>
    <dbReference type="NCBI Taxonomy" id="2100421"/>
    <lineage>
        <taxon>Viruses</taxon>
        <taxon>Duplodnaviria</taxon>
        <taxon>Heunggongvirae</taxon>
        <taxon>Uroviricota</taxon>
        <taxon>Caudoviricetes</taxon>
        <taxon>Peduoviridae</taxon>
        <taxon>Maltschvirus</taxon>
        <taxon>Maltschvirus maltsch</taxon>
    </lineage>
</organism>